<proteinExistence type="predicted"/>
<feature type="compositionally biased region" description="Low complexity" evidence="4">
    <location>
        <begin position="733"/>
        <end position="743"/>
    </location>
</feature>
<dbReference type="CDD" id="cd00067">
    <property type="entry name" value="GAL4"/>
    <property type="match status" value="1"/>
</dbReference>
<dbReference type="InterPro" id="IPR050613">
    <property type="entry name" value="Sec_Metabolite_Reg"/>
</dbReference>
<dbReference type="AlphaFoldDB" id="A0A084QPZ0"/>
<dbReference type="GO" id="GO:0006351">
    <property type="term" value="P:DNA-templated transcription"/>
    <property type="evidence" value="ECO:0007669"/>
    <property type="project" value="InterPro"/>
</dbReference>
<evidence type="ECO:0000256" key="4">
    <source>
        <dbReference type="SAM" id="MobiDB-lite"/>
    </source>
</evidence>
<dbReference type="InterPro" id="IPR001138">
    <property type="entry name" value="Zn2Cys6_DnaBD"/>
</dbReference>
<dbReference type="InParanoid" id="A0A084QPZ0"/>
<dbReference type="CDD" id="cd12148">
    <property type="entry name" value="fungal_TF_MHR"/>
    <property type="match status" value="1"/>
</dbReference>
<dbReference type="GO" id="GO:0003677">
    <property type="term" value="F:DNA binding"/>
    <property type="evidence" value="ECO:0007669"/>
    <property type="project" value="InterPro"/>
</dbReference>
<dbReference type="SMART" id="SM00906">
    <property type="entry name" value="Fungal_trans"/>
    <property type="match status" value="1"/>
</dbReference>
<dbReference type="SUPFAM" id="SSF57701">
    <property type="entry name" value="Zn2/Cys6 DNA-binding domain"/>
    <property type="match status" value="1"/>
</dbReference>
<protein>
    <recommendedName>
        <fullName evidence="5">Zn(2)-C6 fungal-type domain-containing protein</fullName>
    </recommendedName>
</protein>
<feature type="region of interest" description="Disordered" evidence="4">
    <location>
        <begin position="100"/>
        <end position="139"/>
    </location>
</feature>
<evidence type="ECO:0000313" key="7">
    <source>
        <dbReference type="Proteomes" id="UP000028524"/>
    </source>
</evidence>
<dbReference type="InterPro" id="IPR036864">
    <property type="entry name" value="Zn2-C6_fun-type_DNA-bd_sf"/>
</dbReference>
<keyword evidence="3" id="KW-0539">Nucleus</keyword>
<dbReference type="GO" id="GO:0005634">
    <property type="term" value="C:nucleus"/>
    <property type="evidence" value="ECO:0007669"/>
    <property type="project" value="UniProtKB-SubCell"/>
</dbReference>
<reference evidence="6 7" key="1">
    <citation type="journal article" date="2014" name="BMC Genomics">
        <title>Comparative genome sequencing reveals chemotype-specific gene clusters in the toxigenic black mold Stachybotrys.</title>
        <authorList>
            <person name="Semeiks J."/>
            <person name="Borek D."/>
            <person name="Otwinowski Z."/>
            <person name="Grishin N.V."/>
        </authorList>
    </citation>
    <scope>NUCLEOTIDE SEQUENCE [LARGE SCALE GENOMIC DNA]</scope>
    <source>
        <strain evidence="6 7">IBT 40285</strain>
    </source>
</reference>
<dbReference type="HOGENOM" id="CLU_004083_2_0_1"/>
<evidence type="ECO:0000256" key="2">
    <source>
        <dbReference type="ARBA" id="ARBA00022723"/>
    </source>
</evidence>
<feature type="region of interest" description="Disordered" evidence="4">
    <location>
        <begin position="724"/>
        <end position="743"/>
    </location>
</feature>
<gene>
    <name evidence="6" type="ORF">S40285_03701</name>
</gene>
<dbReference type="PROSITE" id="PS00463">
    <property type="entry name" value="ZN2_CY6_FUNGAL_1"/>
    <property type="match status" value="1"/>
</dbReference>
<feature type="region of interest" description="Disordered" evidence="4">
    <location>
        <begin position="173"/>
        <end position="197"/>
    </location>
</feature>
<dbReference type="OrthoDB" id="3989227at2759"/>
<evidence type="ECO:0000256" key="3">
    <source>
        <dbReference type="ARBA" id="ARBA00023242"/>
    </source>
</evidence>
<dbReference type="EMBL" id="KL660504">
    <property type="protein sequence ID" value="KFA66025.1"/>
    <property type="molecule type" value="Genomic_DNA"/>
</dbReference>
<dbReference type="SMART" id="SM00066">
    <property type="entry name" value="GAL4"/>
    <property type="match status" value="1"/>
</dbReference>
<dbReference type="Pfam" id="PF04082">
    <property type="entry name" value="Fungal_trans"/>
    <property type="match status" value="1"/>
</dbReference>
<dbReference type="Proteomes" id="UP000028524">
    <property type="component" value="Unassembled WGS sequence"/>
</dbReference>
<keyword evidence="2" id="KW-0479">Metal-binding</keyword>
<evidence type="ECO:0000256" key="1">
    <source>
        <dbReference type="ARBA" id="ARBA00004123"/>
    </source>
</evidence>
<dbReference type="GO" id="GO:0000981">
    <property type="term" value="F:DNA-binding transcription factor activity, RNA polymerase II-specific"/>
    <property type="evidence" value="ECO:0007669"/>
    <property type="project" value="InterPro"/>
</dbReference>
<sequence length="867" mass="94989">MPMPTPPGAASVVKTRSCVVCRSRKVRCDRQSPCSNCRAAGIECLLPAERPPRWARRLQRNQELAAPAAISAPPGELGEADTAGLMERLRSLESLVKQLRANPTSQPHPSQAHADSAPATDPSPGSSAPPPRDGDGTGAVQRQISSLRLVDHATPSRFWTRINQELQELEVETRDLAQAESSSEDEGGFLDPAGQKHDVQRTPAERHGILFGHGLGAVDPGSNAHLHPLPSQVPYLLDIFQENVGKVHAVLHIPTIAKMVKTAHAQNGPGGLSLPDEAILFAVYYAAIVSMEDDDVSTQTPPGINPLLIKEQVLRSFGSSRAELSLKYRIGLERTLAAADLLNSSDLRLLQAFLVYLALLRRQETSRYVWMLTGVAIRMGLALGLNRDPAQDGGFTPFEAEMRRRAWWALVVMDVRSSEDQGTSITLPPTDVGFPANINDADIDPGSERAPPEREGLTDAVYAVLSFKVCDIGRRMVQPGVDGPQIERLLAEMDAVVEEGFVKHSPASDQVPGTSAYWVRFVFVSCNRLVSAKMRLLANMPLLFSSPSAHFPEEMRTKLLVSALEVAEYHHSLNAENNARNWRWLYQVSQAPKPLFMLDTILTGREQTYTQWHAVIYMLIEIARRPWSALIERVWTALHSPWLIPVSMNMDKNSRVWTPLKKLMAKARRHREAELERLRENPFAAQQLASLDDGLPLPSSPISVAAESSAEVFRARWRELVNLPANPTPAGPTPSAESSSASSNMVLHPIPQSLQGPSNMDMNSAATPYPVYTYFDPGQAPSHFPAASAVPTYWGGGATVLGPGAVTGASYHVYPQAQPDHNGLGMLWADTDPTMGVFAGVNMNDINMDIDAEDWYSWVQSAQQSMQ</sequence>
<keyword evidence="7" id="KW-1185">Reference proteome</keyword>
<dbReference type="Gene3D" id="4.10.240.10">
    <property type="entry name" value="Zn(2)-C6 fungal-type DNA-binding domain"/>
    <property type="match status" value="1"/>
</dbReference>
<evidence type="ECO:0000259" key="5">
    <source>
        <dbReference type="PROSITE" id="PS50048"/>
    </source>
</evidence>
<feature type="domain" description="Zn(2)-C6 fungal-type" evidence="5">
    <location>
        <begin position="17"/>
        <end position="46"/>
    </location>
</feature>
<dbReference type="GO" id="GO:0008270">
    <property type="term" value="F:zinc ion binding"/>
    <property type="evidence" value="ECO:0007669"/>
    <property type="project" value="InterPro"/>
</dbReference>
<dbReference type="OMA" id="FVWMMTG"/>
<comment type="subcellular location">
    <subcellularLocation>
        <location evidence="1">Nucleus</location>
    </subcellularLocation>
</comment>
<dbReference type="PANTHER" id="PTHR31001:SF50">
    <property type="entry name" value="ZN(II)2CYS6 TRANSCRIPTION FACTOR (EUROFUNG)"/>
    <property type="match status" value="1"/>
</dbReference>
<dbReference type="InterPro" id="IPR007219">
    <property type="entry name" value="XnlR_reg_dom"/>
</dbReference>
<dbReference type="PROSITE" id="PS50048">
    <property type="entry name" value="ZN2_CY6_FUNGAL_2"/>
    <property type="match status" value="1"/>
</dbReference>
<evidence type="ECO:0000313" key="6">
    <source>
        <dbReference type="EMBL" id="KFA66025.1"/>
    </source>
</evidence>
<name>A0A084QPZ0_STAC4</name>
<dbReference type="Pfam" id="PF00172">
    <property type="entry name" value="Zn_clus"/>
    <property type="match status" value="1"/>
</dbReference>
<dbReference type="STRING" id="1283841.A0A084QPZ0"/>
<accession>A0A084QPZ0</accession>
<organism evidence="6 7">
    <name type="scientific">Stachybotrys chlorohalonatus (strain IBT 40285)</name>
    <dbReference type="NCBI Taxonomy" id="1283841"/>
    <lineage>
        <taxon>Eukaryota</taxon>
        <taxon>Fungi</taxon>
        <taxon>Dikarya</taxon>
        <taxon>Ascomycota</taxon>
        <taxon>Pezizomycotina</taxon>
        <taxon>Sordariomycetes</taxon>
        <taxon>Hypocreomycetidae</taxon>
        <taxon>Hypocreales</taxon>
        <taxon>Stachybotryaceae</taxon>
        <taxon>Stachybotrys</taxon>
    </lineage>
</organism>
<dbReference type="PANTHER" id="PTHR31001">
    <property type="entry name" value="UNCHARACTERIZED TRANSCRIPTIONAL REGULATORY PROTEIN"/>
    <property type="match status" value="1"/>
</dbReference>